<dbReference type="Gene3D" id="1.10.1510.10">
    <property type="entry name" value="Uncharacterised protein YqeY/AIM41 PF09424, N-terminal domain"/>
    <property type="match status" value="1"/>
</dbReference>
<dbReference type="InterPro" id="IPR023168">
    <property type="entry name" value="GatB_Yqey_C_2"/>
</dbReference>
<protein>
    <submittedName>
        <fullName evidence="1">GatB/YqeY domain-containing protein</fullName>
    </submittedName>
</protein>
<dbReference type="Gene3D" id="1.10.10.410">
    <property type="match status" value="1"/>
</dbReference>
<dbReference type="InterPro" id="IPR042184">
    <property type="entry name" value="YqeY/Aim41_N"/>
</dbReference>
<evidence type="ECO:0000313" key="1">
    <source>
        <dbReference type="EMBL" id="GAA0323169.1"/>
    </source>
</evidence>
<dbReference type="PANTHER" id="PTHR28055">
    <property type="entry name" value="ALTERED INHERITANCE OF MITOCHONDRIA PROTEIN 41, MITOCHONDRIAL"/>
    <property type="match status" value="1"/>
</dbReference>
<sequence length="166" mass="17395">MGATAPVPGRLKGMTTLKAKLQEDLTTAIKARDELGSSTLRLTLAAITKEEVAGKEARVLSDDEVLKVIAKEAKKRREAAEAFAQGGRDEQAARETAEGEFLDAYLPKQLGDDELDAIVAQAVEEARAAGAEGPRAMGAVMKIVNPKVAGLAEGGRVAAAVKKQLS</sequence>
<dbReference type="Pfam" id="PF09424">
    <property type="entry name" value="YqeY"/>
    <property type="match status" value="1"/>
</dbReference>
<accession>A0ABP3FSD2</accession>
<comment type="caution">
    <text evidence="1">The sequence shown here is derived from an EMBL/GenBank/DDBJ whole genome shotgun (WGS) entry which is preliminary data.</text>
</comment>
<name>A0ABP3FSD2_9ACTN</name>
<dbReference type="PANTHER" id="PTHR28055:SF1">
    <property type="entry name" value="ALTERED INHERITANCE OF MITOCHONDRIA PROTEIN 41, MITOCHONDRIAL"/>
    <property type="match status" value="1"/>
</dbReference>
<proteinExistence type="predicted"/>
<dbReference type="EMBL" id="BAAABV010000032">
    <property type="protein sequence ID" value="GAA0323169.1"/>
    <property type="molecule type" value="Genomic_DNA"/>
</dbReference>
<dbReference type="Proteomes" id="UP001501867">
    <property type="component" value="Unassembled WGS sequence"/>
</dbReference>
<dbReference type="InterPro" id="IPR019004">
    <property type="entry name" value="YqeY/Aim41"/>
</dbReference>
<keyword evidence="2" id="KW-1185">Reference proteome</keyword>
<reference evidence="2" key="1">
    <citation type="journal article" date="2019" name="Int. J. Syst. Evol. Microbiol.">
        <title>The Global Catalogue of Microorganisms (GCM) 10K type strain sequencing project: providing services to taxonomists for standard genome sequencing and annotation.</title>
        <authorList>
            <consortium name="The Broad Institute Genomics Platform"/>
            <consortium name="The Broad Institute Genome Sequencing Center for Infectious Disease"/>
            <person name="Wu L."/>
            <person name="Ma J."/>
        </authorList>
    </citation>
    <scope>NUCLEOTIDE SEQUENCE [LARGE SCALE GENOMIC DNA]</scope>
    <source>
        <strain evidence="2">JCM 4505</strain>
    </source>
</reference>
<dbReference type="SUPFAM" id="SSF89095">
    <property type="entry name" value="GatB/YqeY motif"/>
    <property type="match status" value="1"/>
</dbReference>
<dbReference type="InterPro" id="IPR003789">
    <property type="entry name" value="Asn/Gln_tRNA_amidoTrase-B-like"/>
</dbReference>
<gene>
    <name evidence="1" type="ORF">GCM10010302_72890</name>
</gene>
<organism evidence="1 2">
    <name type="scientific">Streptomyces polychromogenes</name>
    <dbReference type="NCBI Taxonomy" id="67342"/>
    <lineage>
        <taxon>Bacteria</taxon>
        <taxon>Bacillati</taxon>
        <taxon>Actinomycetota</taxon>
        <taxon>Actinomycetes</taxon>
        <taxon>Kitasatosporales</taxon>
        <taxon>Streptomycetaceae</taxon>
        <taxon>Streptomyces</taxon>
    </lineage>
</organism>
<evidence type="ECO:0000313" key="2">
    <source>
        <dbReference type="Proteomes" id="UP001501867"/>
    </source>
</evidence>